<dbReference type="RefSeq" id="WP_200801487.1">
    <property type="nucleotide sequence ID" value="NZ_FQXM01000021.1"/>
</dbReference>
<dbReference type="STRING" id="1121316.SAMN02745207_03208"/>
<dbReference type="EMBL" id="FQXM01000021">
    <property type="protein sequence ID" value="SHH92420.1"/>
    <property type="molecule type" value="Genomic_DNA"/>
</dbReference>
<evidence type="ECO:0000256" key="1">
    <source>
        <dbReference type="SAM" id="MobiDB-lite"/>
    </source>
</evidence>
<evidence type="ECO:0000313" key="2">
    <source>
        <dbReference type="EMBL" id="SHH92420.1"/>
    </source>
</evidence>
<feature type="region of interest" description="Disordered" evidence="1">
    <location>
        <begin position="1"/>
        <end position="52"/>
    </location>
</feature>
<reference evidence="2 3" key="1">
    <citation type="submission" date="2016-11" db="EMBL/GenBank/DDBJ databases">
        <authorList>
            <person name="Jaros S."/>
            <person name="Januszkiewicz K."/>
            <person name="Wedrychowicz H."/>
        </authorList>
    </citation>
    <scope>NUCLEOTIDE SEQUENCE [LARGE SCALE GENOMIC DNA]</scope>
    <source>
        <strain evidence="2 3">DSM 8605</strain>
    </source>
</reference>
<name>A0A1M5WY39_9CLOT</name>
<feature type="compositionally biased region" description="Basic and acidic residues" evidence="1">
    <location>
        <begin position="1"/>
        <end position="14"/>
    </location>
</feature>
<accession>A0A1M5WY39</accession>
<gene>
    <name evidence="2" type="ORF">SAMN02745207_03208</name>
</gene>
<evidence type="ECO:0000313" key="3">
    <source>
        <dbReference type="Proteomes" id="UP000184447"/>
    </source>
</evidence>
<feature type="compositionally biased region" description="Basic and acidic residues" evidence="1">
    <location>
        <begin position="42"/>
        <end position="52"/>
    </location>
</feature>
<proteinExistence type="predicted"/>
<sequence>MKTKKAREWTKENYNKNGTKSQGQRAKNSLSTTIEEPGINESGKEAKKNGGS</sequence>
<feature type="compositionally biased region" description="Polar residues" evidence="1">
    <location>
        <begin position="15"/>
        <end position="34"/>
    </location>
</feature>
<dbReference type="Proteomes" id="UP000184447">
    <property type="component" value="Unassembled WGS sequence"/>
</dbReference>
<protein>
    <submittedName>
        <fullName evidence="2">Uncharacterized protein</fullName>
    </submittedName>
</protein>
<keyword evidence="3" id="KW-1185">Reference proteome</keyword>
<organism evidence="2 3">
    <name type="scientific">Clostridium grantii DSM 8605</name>
    <dbReference type="NCBI Taxonomy" id="1121316"/>
    <lineage>
        <taxon>Bacteria</taxon>
        <taxon>Bacillati</taxon>
        <taxon>Bacillota</taxon>
        <taxon>Clostridia</taxon>
        <taxon>Eubacteriales</taxon>
        <taxon>Clostridiaceae</taxon>
        <taxon>Clostridium</taxon>
    </lineage>
</organism>
<dbReference type="AlphaFoldDB" id="A0A1M5WY39"/>